<dbReference type="Pfam" id="PF00631">
    <property type="entry name" value="G-gamma"/>
    <property type="match status" value="1"/>
</dbReference>
<evidence type="ECO:0000256" key="6">
    <source>
        <dbReference type="ARBA" id="ARBA00023139"/>
    </source>
</evidence>
<dbReference type="VEuPathDB" id="FungiDB:C5L36_0E02810"/>
<dbReference type="GO" id="GO:0000750">
    <property type="term" value="P:pheromone-dependent signal transduction involved in conjugation with cellular fusion"/>
    <property type="evidence" value="ECO:0007669"/>
    <property type="project" value="InterPro"/>
</dbReference>
<feature type="compositionally biased region" description="Polar residues" evidence="10">
    <location>
        <begin position="1"/>
        <end position="19"/>
    </location>
</feature>
<dbReference type="HOGENOM" id="CLU_1586711_0_0_1"/>
<evidence type="ECO:0000313" key="12">
    <source>
        <dbReference type="EMBL" id="KGK39517.1"/>
    </source>
</evidence>
<dbReference type="GO" id="GO:0031681">
    <property type="term" value="F:G-protein beta-subunit binding"/>
    <property type="evidence" value="ECO:0007669"/>
    <property type="project" value="InterPro"/>
</dbReference>
<evidence type="ECO:0000256" key="10">
    <source>
        <dbReference type="SAM" id="MobiDB-lite"/>
    </source>
</evidence>
<evidence type="ECO:0000256" key="9">
    <source>
        <dbReference type="ARBA" id="ARBA00023289"/>
    </source>
</evidence>
<feature type="compositionally biased region" description="Low complexity" evidence="10">
    <location>
        <begin position="20"/>
        <end position="32"/>
    </location>
</feature>
<keyword evidence="8" id="KW-0449">Lipoprotein</keyword>
<reference evidence="13" key="1">
    <citation type="journal article" date="2014" name="Microb. Cell Fact.">
        <title>Exploiting Issatchenkia orientalis SD108 for succinic acid production.</title>
        <authorList>
            <person name="Xiao H."/>
            <person name="Shao Z."/>
            <person name="Jiang Y."/>
            <person name="Dole S."/>
            <person name="Zhao H."/>
        </authorList>
    </citation>
    <scope>NUCLEOTIDE SEQUENCE [LARGE SCALE GENOMIC DNA]</scope>
    <source>
        <strain evidence="13">SD108</strain>
    </source>
</reference>
<comment type="similarity">
    <text evidence="2">Belongs to the G protein gamma family.</text>
</comment>
<dbReference type="InterPro" id="IPR041848">
    <property type="entry name" value="Ste18_fungal"/>
</dbReference>
<keyword evidence="7" id="KW-0807">Transducer</keyword>
<evidence type="ECO:0000313" key="13">
    <source>
        <dbReference type="Proteomes" id="UP000029867"/>
    </source>
</evidence>
<dbReference type="Proteomes" id="UP000029867">
    <property type="component" value="Unassembled WGS sequence"/>
</dbReference>
<keyword evidence="5" id="KW-0472">Membrane</keyword>
<evidence type="ECO:0000256" key="2">
    <source>
        <dbReference type="ARBA" id="ARBA00007431"/>
    </source>
</evidence>
<dbReference type="PANTHER" id="PTHR28189:SF1">
    <property type="entry name" value="GUANINE NUCLEOTIDE-BINDING PROTEIN SUBUNIT GAMMA"/>
    <property type="match status" value="1"/>
</dbReference>
<sequence length="168" mass="19263">MQTVQGSETFEYQQPNTPITTTSMESEESNTSPLKLKNGAKECSTSNAYMERPKKQQNVQQAMLREKLIHAFRLNRKKQLTLERINKYNVKLMEELKTPRVKASNCALMVINYTEQTHDPLIPQVWGYPKKNKFKSLTYNGDDNKQRGRPAQSEGLDETATNGCCVIM</sequence>
<evidence type="ECO:0000256" key="8">
    <source>
        <dbReference type="ARBA" id="ARBA00023288"/>
    </source>
</evidence>
<evidence type="ECO:0000256" key="4">
    <source>
        <dbReference type="ARBA" id="ARBA00022481"/>
    </source>
</evidence>
<dbReference type="EMBL" id="JQFK01000008">
    <property type="protein sequence ID" value="KGK39517.1"/>
    <property type="molecule type" value="Genomic_DNA"/>
</dbReference>
<dbReference type="GO" id="GO:0007186">
    <property type="term" value="P:G protein-coupled receptor signaling pathway"/>
    <property type="evidence" value="ECO:0007669"/>
    <property type="project" value="InterPro"/>
</dbReference>
<dbReference type="PANTHER" id="PTHR28189">
    <property type="entry name" value="GUANINE NUCLEOTIDE-BINDING PROTEIN SUBUNIT GAMMA"/>
    <property type="match status" value="1"/>
</dbReference>
<comment type="subcellular location">
    <subcellularLocation>
        <location evidence="1">Membrane</location>
    </subcellularLocation>
</comment>
<feature type="domain" description="G protein gamma" evidence="11">
    <location>
        <begin position="78"/>
        <end position="168"/>
    </location>
</feature>
<dbReference type="GO" id="GO:0005834">
    <property type="term" value="C:heterotrimeric G-protein complex"/>
    <property type="evidence" value="ECO:0007669"/>
    <property type="project" value="TreeGrafter"/>
</dbReference>
<dbReference type="Gene3D" id="4.10.260.10">
    <property type="entry name" value="Transducin (heterotrimeric G protein), gamma chain"/>
    <property type="match status" value="1"/>
</dbReference>
<evidence type="ECO:0000256" key="5">
    <source>
        <dbReference type="ARBA" id="ARBA00023136"/>
    </source>
</evidence>
<keyword evidence="4" id="KW-0488">Methylation</keyword>
<comment type="caution">
    <text evidence="12">The sequence shown here is derived from an EMBL/GenBank/DDBJ whole genome shotgun (WGS) entry which is preliminary data.</text>
</comment>
<dbReference type="SMART" id="SM01224">
    <property type="entry name" value="G_gamma"/>
    <property type="match status" value="1"/>
</dbReference>
<organism evidence="12 13">
    <name type="scientific">Pichia kudriavzevii</name>
    <name type="common">Yeast</name>
    <name type="synonym">Issatchenkia orientalis</name>
    <dbReference type="NCBI Taxonomy" id="4909"/>
    <lineage>
        <taxon>Eukaryota</taxon>
        <taxon>Fungi</taxon>
        <taxon>Dikarya</taxon>
        <taxon>Ascomycota</taxon>
        <taxon>Saccharomycotina</taxon>
        <taxon>Pichiomycetes</taxon>
        <taxon>Pichiales</taxon>
        <taxon>Pichiaceae</taxon>
        <taxon>Pichia</taxon>
    </lineage>
</organism>
<feature type="region of interest" description="Disordered" evidence="10">
    <location>
        <begin position="138"/>
        <end position="157"/>
    </location>
</feature>
<evidence type="ECO:0000256" key="1">
    <source>
        <dbReference type="ARBA" id="ARBA00004370"/>
    </source>
</evidence>
<evidence type="ECO:0000259" key="11">
    <source>
        <dbReference type="SMART" id="SM01224"/>
    </source>
</evidence>
<dbReference type="AlphaFoldDB" id="A0A099P5M8"/>
<proteinExistence type="inferred from homology"/>
<protein>
    <recommendedName>
        <fullName evidence="3">Guanine nucleotide-binding protein subunit gamma</fullName>
    </recommendedName>
</protein>
<dbReference type="InterPro" id="IPR036284">
    <property type="entry name" value="GGL_sf"/>
</dbReference>
<accession>A0A099P5M8</accession>
<keyword evidence="6" id="KW-0564">Palmitate</keyword>
<dbReference type="InterPro" id="IPR015898">
    <property type="entry name" value="G-protein_gamma-like_dom"/>
</dbReference>
<evidence type="ECO:0000256" key="7">
    <source>
        <dbReference type="ARBA" id="ARBA00023224"/>
    </source>
</evidence>
<gene>
    <name evidence="12" type="ORF">JL09_g1264</name>
</gene>
<evidence type="ECO:0000256" key="3">
    <source>
        <dbReference type="ARBA" id="ARBA00016111"/>
    </source>
</evidence>
<feature type="region of interest" description="Disordered" evidence="10">
    <location>
        <begin position="1"/>
        <end position="35"/>
    </location>
</feature>
<keyword evidence="9" id="KW-0636">Prenylation</keyword>
<name>A0A099P5M8_PICKU</name>